<dbReference type="EMBL" id="MLJW01000792">
    <property type="protein sequence ID" value="OIQ82549.1"/>
    <property type="molecule type" value="Genomic_DNA"/>
</dbReference>
<accession>A0A1J5R316</accession>
<name>A0A1J5R316_9ZZZZ</name>
<dbReference type="SUPFAM" id="SSF53850">
    <property type="entry name" value="Periplasmic binding protein-like II"/>
    <property type="match status" value="1"/>
</dbReference>
<comment type="caution">
    <text evidence="1">The sequence shown here is derived from an EMBL/GenBank/DDBJ whole genome shotgun (WGS) entry which is preliminary data.</text>
</comment>
<dbReference type="PANTHER" id="PTHR30024:SF17">
    <property type="entry name" value="SOLUTE-BINDING PROTEIN FAMILY 3_N-TERMINAL DOMAIN-CONTAINING PROTEIN"/>
    <property type="match status" value="1"/>
</dbReference>
<dbReference type="PANTHER" id="PTHR30024">
    <property type="entry name" value="ALIPHATIC SULFONATES-BINDING PROTEIN-RELATED"/>
    <property type="match status" value="1"/>
</dbReference>
<sequence length="287" mass="30952">MRSAGARRRIDELRRAIGVTLLAAWLAAPSSAAAAPACYTVAVVPQFAPAQIYARWRPLLDAVQRRTGLCLKLLAYASIPEFERAFTDGVPDFAFLNPYHVVMAHRSRGYAPLLHDARKLSGILVVRADGPIHQLRQLDGRTVAFPAPNAFGASLYLRALLQRQGLHIDADYVGSHDNVYRAVARGDVAAGGGVAATLARQPAALRALLRVIYATPQTAPHALAAAPRVAPAVRRQLRDAWLAMAGNAADAALLAGVQMPHPVVADYARDYAPLSRLRLDAFVVRPR</sequence>
<evidence type="ECO:0000313" key="1">
    <source>
        <dbReference type="EMBL" id="OIQ82549.1"/>
    </source>
</evidence>
<dbReference type="Pfam" id="PF12974">
    <property type="entry name" value="Phosphonate-bd"/>
    <property type="match status" value="1"/>
</dbReference>
<gene>
    <name evidence="1" type="primary">phnD_12</name>
    <name evidence="1" type="ORF">GALL_356670</name>
</gene>
<reference evidence="1" key="1">
    <citation type="submission" date="2016-10" db="EMBL/GenBank/DDBJ databases">
        <title>Sequence of Gallionella enrichment culture.</title>
        <authorList>
            <person name="Poehlein A."/>
            <person name="Muehling M."/>
            <person name="Daniel R."/>
        </authorList>
    </citation>
    <scope>NUCLEOTIDE SEQUENCE</scope>
</reference>
<proteinExistence type="predicted"/>
<dbReference type="Gene3D" id="3.40.190.10">
    <property type="entry name" value="Periplasmic binding protein-like II"/>
    <property type="match status" value="2"/>
</dbReference>
<protein>
    <submittedName>
        <fullName evidence="1">Phosphate-import protein PhnD</fullName>
    </submittedName>
</protein>
<dbReference type="AlphaFoldDB" id="A0A1J5R316"/>
<organism evidence="1">
    <name type="scientific">mine drainage metagenome</name>
    <dbReference type="NCBI Taxonomy" id="410659"/>
    <lineage>
        <taxon>unclassified sequences</taxon>
        <taxon>metagenomes</taxon>
        <taxon>ecological metagenomes</taxon>
    </lineage>
</organism>